<dbReference type="PRINTS" id="PR01537">
    <property type="entry name" value="INTRLKN1R1F"/>
</dbReference>
<dbReference type="FunFam" id="3.40.50.10140:FF:000021">
    <property type="entry name" value="Toll receptor 13"/>
    <property type="match status" value="1"/>
</dbReference>
<keyword evidence="8" id="KW-0675">Receptor</keyword>
<keyword evidence="3" id="KW-0433">Leucine-rich repeat</keyword>
<dbReference type="SUPFAM" id="SSF52200">
    <property type="entry name" value="Toll/Interleukin receptor TIR domain"/>
    <property type="match status" value="1"/>
</dbReference>
<dbReference type="HOGENOM" id="CLU_409550_0_0_1"/>
<dbReference type="SMART" id="SM00255">
    <property type="entry name" value="TIR"/>
    <property type="match status" value="1"/>
</dbReference>
<keyword evidence="7" id="KW-0472">Membrane</keyword>
<reference evidence="9" key="1">
    <citation type="journal article" date="2012" name="Nature">
        <title>The oyster genome reveals stress adaptation and complexity of shell formation.</title>
        <authorList>
            <person name="Zhang G."/>
            <person name="Fang X."/>
            <person name="Guo X."/>
            <person name="Li L."/>
            <person name="Luo R."/>
            <person name="Xu F."/>
            <person name="Yang P."/>
            <person name="Zhang L."/>
            <person name="Wang X."/>
            <person name="Qi H."/>
            <person name="Xiong Z."/>
            <person name="Que H."/>
            <person name="Xie Y."/>
            <person name="Holland P.W."/>
            <person name="Paps J."/>
            <person name="Zhu Y."/>
            <person name="Wu F."/>
            <person name="Chen Y."/>
            <person name="Wang J."/>
            <person name="Peng C."/>
            <person name="Meng J."/>
            <person name="Yang L."/>
            <person name="Liu J."/>
            <person name="Wen B."/>
            <person name="Zhang N."/>
            <person name="Huang Z."/>
            <person name="Zhu Q."/>
            <person name="Feng Y."/>
            <person name="Mount A."/>
            <person name="Hedgecock D."/>
            <person name="Xu Z."/>
            <person name="Liu Y."/>
            <person name="Domazet-Loso T."/>
            <person name="Du Y."/>
            <person name="Sun X."/>
            <person name="Zhang S."/>
            <person name="Liu B."/>
            <person name="Cheng P."/>
            <person name="Jiang X."/>
            <person name="Li J."/>
            <person name="Fan D."/>
            <person name="Wang W."/>
            <person name="Fu W."/>
            <person name="Wang T."/>
            <person name="Wang B."/>
            <person name="Zhang J."/>
            <person name="Peng Z."/>
            <person name="Li Y."/>
            <person name="Li N."/>
            <person name="Wang J."/>
            <person name="Chen M."/>
            <person name="He Y."/>
            <person name="Tan F."/>
            <person name="Song X."/>
            <person name="Zheng Q."/>
            <person name="Huang R."/>
            <person name="Yang H."/>
            <person name="Du X."/>
            <person name="Chen L."/>
            <person name="Yang M."/>
            <person name="Gaffney P.M."/>
            <person name="Wang S."/>
            <person name="Luo L."/>
            <person name="She Z."/>
            <person name="Ming Y."/>
            <person name="Huang W."/>
            <person name="Zhang S."/>
            <person name="Huang B."/>
            <person name="Zhang Y."/>
            <person name="Qu T."/>
            <person name="Ni P."/>
            <person name="Miao G."/>
            <person name="Wang J."/>
            <person name="Wang Q."/>
            <person name="Steinberg C.E."/>
            <person name="Wang H."/>
            <person name="Li N."/>
            <person name="Qian L."/>
            <person name="Zhang G."/>
            <person name="Li Y."/>
            <person name="Yang H."/>
            <person name="Liu X."/>
            <person name="Wang J."/>
            <person name="Yin Y."/>
            <person name="Wang J."/>
        </authorList>
    </citation>
    <scope>NUCLEOTIDE SEQUENCE [LARGE SCALE GENOMIC DNA]</scope>
    <source>
        <strain evidence="9">05x7-T-G4-1.051#20</strain>
    </source>
</reference>
<dbReference type="Gene3D" id="3.80.10.10">
    <property type="entry name" value="Ribonuclease Inhibitor"/>
    <property type="match status" value="1"/>
</dbReference>
<dbReference type="Gene3D" id="3.40.50.10140">
    <property type="entry name" value="Toll/interleukin-1 receptor homology (TIR) domain"/>
    <property type="match status" value="1"/>
</dbReference>
<dbReference type="InterPro" id="IPR035897">
    <property type="entry name" value="Toll_tir_struct_dom_sf"/>
</dbReference>
<evidence type="ECO:0000256" key="7">
    <source>
        <dbReference type="ARBA" id="ARBA00023136"/>
    </source>
</evidence>
<dbReference type="InterPro" id="IPR001611">
    <property type="entry name" value="Leu-rich_rpt"/>
</dbReference>
<dbReference type="PROSITE" id="PS51450">
    <property type="entry name" value="LRR"/>
    <property type="match status" value="1"/>
</dbReference>
<dbReference type="EMBL" id="JH816415">
    <property type="protein sequence ID" value="EKC22204.1"/>
    <property type="molecule type" value="Genomic_DNA"/>
</dbReference>
<evidence type="ECO:0000256" key="3">
    <source>
        <dbReference type="ARBA" id="ARBA00022614"/>
    </source>
</evidence>
<gene>
    <name evidence="9" type="ORF">CGI_10002656</name>
</gene>
<comment type="similarity">
    <text evidence="2">Belongs to the Toll-like receptor family.</text>
</comment>
<keyword evidence="4" id="KW-0812">Transmembrane</keyword>
<proteinExistence type="inferred from homology"/>
<accession>K1PTI1</accession>
<keyword evidence="6" id="KW-1133">Transmembrane helix</keyword>
<sequence length="598" mass="69260">MPSYCTLDTPERLPHPISEANGLVLMVSCDVDGSHIWSFELFRAMVNDMLKLTEIDVGLSLSCRGNGTVNLPWPMRANNLRYLEVQACYIVDHYTEAYEYKIDELPDTIESFRMKDCVIINDISYFEYQLKSNAFLLTRASICGPENAKLFAYVNITATFYGSKSLALKEFRNLGKLYTKNITIMAANTVSCQYRNLVVFDQSQTKNHGSTYFQDLIGHSYPVLKVLNFSNTELYNIPPSLRHWRLNFPKLKVLDLTNNHISDLIIFIDHDPDSSDKGVINLQYNNLTSVSDNQLKNFFEKHSSFYIDVQNNPFSCGCEMRDVKHFILNNTKTKPRNSSEYSYLRGLKCQNPKSVAGRELITLSDADIGCGSEIQVLQSGPIIILCVLVFVLFVCLVVIIRYRVEIKILAFTRFNIVFPCQQQDNLDNKKFDAFVAYSQQDSDWVLKNLVWQLETKLQNHDQRFHLCLHQRDFTVGAPIAENIINSIERSRHTILVISSNFVRSEWCLMEFRTAFHQSLIEKRRHMIIIVMGDLPHGELDTDIKRCLKTLTYLETHDRLFWDKLVYALSDKQRLRRRGRNHSRLALSHQSHYLSSPKY</sequence>
<dbReference type="GO" id="GO:0038023">
    <property type="term" value="F:signaling receptor activity"/>
    <property type="evidence" value="ECO:0007669"/>
    <property type="project" value="TreeGrafter"/>
</dbReference>
<dbReference type="PANTHER" id="PTHR24365">
    <property type="entry name" value="TOLL-LIKE RECEPTOR"/>
    <property type="match status" value="1"/>
</dbReference>
<dbReference type="InterPro" id="IPR000483">
    <property type="entry name" value="Cys-rich_flank_reg_C"/>
</dbReference>
<dbReference type="AlphaFoldDB" id="K1PTI1"/>
<dbReference type="Pfam" id="PF01582">
    <property type="entry name" value="TIR"/>
    <property type="match status" value="1"/>
</dbReference>
<name>K1PTI1_MAGGI</name>
<organism evidence="9">
    <name type="scientific">Magallana gigas</name>
    <name type="common">Pacific oyster</name>
    <name type="synonym">Crassostrea gigas</name>
    <dbReference type="NCBI Taxonomy" id="29159"/>
    <lineage>
        <taxon>Eukaryota</taxon>
        <taxon>Metazoa</taxon>
        <taxon>Spiralia</taxon>
        <taxon>Lophotrochozoa</taxon>
        <taxon>Mollusca</taxon>
        <taxon>Bivalvia</taxon>
        <taxon>Autobranchia</taxon>
        <taxon>Pteriomorphia</taxon>
        <taxon>Ostreida</taxon>
        <taxon>Ostreoidea</taxon>
        <taxon>Ostreidae</taxon>
        <taxon>Magallana</taxon>
    </lineage>
</organism>
<keyword evidence="5" id="KW-0732">Signal</keyword>
<evidence type="ECO:0000256" key="1">
    <source>
        <dbReference type="ARBA" id="ARBA00004167"/>
    </source>
</evidence>
<evidence type="ECO:0000313" key="9">
    <source>
        <dbReference type="EMBL" id="EKC22204.1"/>
    </source>
</evidence>
<dbReference type="SMART" id="SM00082">
    <property type="entry name" value="LRRCT"/>
    <property type="match status" value="1"/>
</dbReference>
<dbReference type="GO" id="GO:0007165">
    <property type="term" value="P:signal transduction"/>
    <property type="evidence" value="ECO:0007669"/>
    <property type="project" value="InterPro"/>
</dbReference>
<dbReference type="InterPro" id="IPR000157">
    <property type="entry name" value="TIR_dom"/>
</dbReference>
<dbReference type="InterPro" id="IPR032675">
    <property type="entry name" value="LRR_dom_sf"/>
</dbReference>
<evidence type="ECO:0000256" key="2">
    <source>
        <dbReference type="ARBA" id="ARBA00009634"/>
    </source>
</evidence>
<dbReference type="InParanoid" id="K1PTI1"/>
<dbReference type="PROSITE" id="PS50104">
    <property type="entry name" value="TIR"/>
    <property type="match status" value="1"/>
</dbReference>
<dbReference type="SUPFAM" id="SSF52058">
    <property type="entry name" value="L domain-like"/>
    <property type="match status" value="1"/>
</dbReference>
<evidence type="ECO:0000256" key="4">
    <source>
        <dbReference type="ARBA" id="ARBA00022692"/>
    </source>
</evidence>
<evidence type="ECO:0000256" key="6">
    <source>
        <dbReference type="ARBA" id="ARBA00022989"/>
    </source>
</evidence>
<evidence type="ECO:0000256" key="8">
    <source>
        <dbReference type="ARBA" id="ARBA00023170"/>
    </source>
</evidence>
<evidence type="ECO:0000256" key="5">
    <source>
        <dbReference type="ARBA" id="ARBA00022729"/>
    </source>
</evidence>
<comment type="subcellular location">
    <subcellularLocation>
        <location evidence="1">Membrane</location>
        <topology evidence="1">Single-pass membrane protein</topology>
    </subcellularLocation>
</comment>
<protein>
    <submittedName>
        <fullName evidence="9">Protein toll</fullName>
    </submittedName>
</protein>
<dbReference type="GO" id="GO:0005886">
    <property type="term" value="C:plasma membrane"/>
    <property type="evidence" value="ECO:0007669"/>
    <property type="project" value="TreeGrafter"/>
</dbReference>
<dbReference type="PANTHER" id="PTHR24365:SF541">
    <property type="entry name" value="PROTEIN TOLL-RELATED"/>
    <property type="match status" value="1"/>
</dbReference>